<dbReference type="Proteomes" id="UP001597478">
    <property type="component" value="Unassembled WGS sequence"/>
</dbReference>
<name>A0ABW5WFR3_9PSEU</name>
<evidence type="ECO:0000313" key="3">
    <source>
        <dbReference type="Proteomes" id="UP001597478"/>
    </source>
</evidence>
<dbReference type="InterPro" id="IPR051049">
    <property type="entry name" value="Dienelactone_hydrolase-like"/>
</dbReference>
<dbReference type="GO" id="GO:0016787">
    <property type="term" value="F:hydrolase activity"/>
    <property type="evidence" value="ECO:0007669"/>
    <property type="project" value="UniProtKB-KW"/>
</dbReference>
<dbReference type="Gene3D" id="3.40.50.1820">
    <property type="entry name" value="alpha/beta hydrolase"/>
    <property type="match status" value="1"/>
</dbReference>
<dbReference type="RefSeq" id="WP_377389219.1">
    <property type="nucleotide sequence ID" value="NZ_JBHSAN010000016.1"/>
</dbReference>
<proteinExistence type="predicted"/>
<protein>
    <submittedName>
        <fullName evidence="2">Dienelactone hydrolase family protein</fullName>
        <ecNumber evidence="2">3.1.-.-</ecNumber>
    </submittedName>
</protein>
<dbReference type="EMBL" id="JBHUOF010000029">
    <property type="protein sequence ID" value="MFD2801398.1"/>
    <property type="molecule type" value="Genomic_DNA"/>
</dbReference>
<sequence length="233" mass="24899">MTPAREERIGAADGGTFSAYCALPAGTPAPAIVLLQEVFGVNDNMRELAHRLAGRGYLTLVPDMFWRLRPGFESKDESGLAEGMALAQRLDLAAAAGDLAQTLGHARSLPECSGKVAGVGFCLGGTLAYLLAVHADPDAVVSYYGSGVHTMLDDLDRIGCPVLFHYGDEDPFIPREAVAAVEADIAGRPGMELYHYAAGHAFSNFDAPSFHQPEAAELAWGRTLEFLDRHLRA</sequence>
<evidence type="ECO:0000313" key="2">
    <source>
        <dbReference type="EMBL" id="MFD2801398.1"/>
    </source>
</evidence>
<feature type="domain" description="Dienelactone hydrolase" evidence="1">
    <location>
        <begin position="17"/>
        <end position="230"/>
    </location>
</feature>
<dbReference type="PANTHER" id="PTHR46623">
    <property type="entry name" value="CARBOXYMETHYLENEBUTENOLIDASE-RELATED"/>
    <property type="match status" value="1"/>
</dbReference>
<dbReference type="SUPFAM" id="SSF53474">
    <property type="entry name" value="alpha/beta-Hydrolases"/>
    <property type="match status" value="1"/>
</dbReference>
<dbReference type="PANTHER" id="PTHR46623:SF6">
    <property type="entry name" value="ALPHA_BETA-HYDROLASES SUPERFAMILY PROTEIN"/>
    <property type="match status" value="1"/>
</dbReference>
<evidence type="ECO:0000259" key="1">
    <source>
        <dbReference type="Pfam" id="PF01738"/>
    </source>
</evidence>
<keyword evidence="3" id="KW-1185">Reference proteome</keyword>
<dbReference type="InterPro" id="IPR029058">
    <property type="entry name" value="AB_hydrolase_fold"/>
</dbReference>
<reference evidence="3" key="1">
    <citation type="journal article" date="2019" name="Int. J. Syst. Evol. Microbiol.">
        <title>The Global Catalogue of Microorganisms (GCM) 10K type strain sequencing project: providing services to taxonomists for standard genome sequencing and annotation.</title>
        <authorList>
            <consortium name="The Broad Institute Genomics Platform"/>
            <consortium name="The Broad Institute Genome Sequencing Center for Infectious Disease"/>
            <person name="Wu L."/>
            <person name="Ma J."/>
        </authorList>
    </citation>
    <scope>NUCLEOTIDE SEQUENCE [LARGE SCALE GENOMIC DNA]</scope>
    <source>
        <strain evidence="3">IBRC-M 10906</strain>
    </source>
</reference>
<dbReference type="InterPro" id="IPR002925">
    <property type="entry name" value="Dienelactn_hydro"/>
</dbReference>
<keyword evidence="2" id="KW-0378">Hydrolase</keyword>
<accession>A0ABW5WFR3</accession>
<organism evidence="2 3">
    <name type="scientific">Prauserella oleivorans</name>
    <dbReference type="NCBI Taxonomy" id="1478153"/>
    <lineage>
        <taxon>Bacteria</taxon>
        <taxon>Bacillati</taxon>
        <taxon>Actinomycetota</taxon>
        <taxon>Actinomycetes</taxon>
        <taxon>Pseudonocardiales</taxon>
        <taxon>Pseudonocardiaceae</taxon>
        <taxon>Prauserella</taxon>
    </lineage>
</organism>
<gene>
    <name evidence="2" type="ORF">ACFS2C_18575</name>
</gene>
<dbReference type="Pfam" id="PF01738">
    <property type="entry name" value="DLH"/>
    <property type="match status" value="1"/>
</dbReference>
<dbReference type="EC" id="3.1.-.-" evidence="2"/>
<comment type="caution">
    <text evidence="2">The sequence shown here is derived from an EMBL/GenBank/DDBJ whole genome shotgun (WGS) entry which is preliminary data.</text>
</comment>